<keyword evidence="1" id="KW-0802">TPR repeat</keyword>
<dbReference type="AlphaFoldDB" id="A0A9P5L6Y6"/>
<keyword evidence="3" id="KW-1185">Reference proteome</keyword>
<dbReference type="Gene3D" id="1.25.40.10">
    <property type="entry name" value="Tetratricopeptide repeat domain"/>
    <property type="match status" value="1"/>
</dbReference>
<dbReference type="PROSITE" id="PS50005">
    <property type="entry name" value="TPR"/>
    <property type="match status" value="1"/>
</dbReference>
<gene>
    <name evidence="2" type="ORF">G7Z17_g10820</name>
</gene>
<evidence type="ECO:0000313" key="2">
    <source>
        <dbReference type="EMBL" id="KAF7543336.1"/>
    </source>
</evidence>
<proteinExistence type="predicted"/>
<comment type="caution">
    <text evidence="2">The sequence shown here is derived from an EMBL/GenBank/DDBJ whole genome shotgun (WGS) entry which is preliminary data.</text>
</comment>
<dbReference type="Proteomes" id="UP000722485">
    <property type="component" value="Unassembled WGS sequence"/>
</dbReference>
<organism evidence="2 3">
    <name type="scientific">Cylindrodendrum hubeiense</name>
    <dbReference type="NCBI Taxonomy" id="595255"/>
    <lineage>
        <taxon>Eukaryota</taxon>
        <taxon>Fungi</taxon>
        <taxon>Dikarya</taxon>
        <taxon>Ascomycota</taxon>
        <taxon>Pezizomycotina</taxon>
        <taxon>Sordariomycetes</taxon>
        <taxon>Hypocreomycetidae</taxon>
        <taxon>Hypocreales</taxon>
        <taxon>Nectriaceae</taxon>
        <taxon>Cylindrodendrum</taxon>
    </lineage>
</organism>
<dbReference type="SUPFAM" id="SSF81901">
    <property type="entry name" value="HCP-like"/>
    <property type="match status" value="1"/>
</dbReference>
<name>A0A9P5L6Y6_9HYPO</name>
<protein>
    <submittedName>
        <fullName evidence="2">Uncharacterized protein</fullName>
    </submittedName>
</protein>
<dbReference type="OrthoDB" id="5379420at2759"/>
<evidence type="ECO:0000256" key="1">
    <source>
        <dbReference type="PROSITE-ProRule" id="PRU00339"/>
    </source>
</evidence>
<feature type="repeat" description="TPR" evidence="1">
    <location>
        <begin position="203"/>
        <end position="236"/>
    </location>
</feature>
<evidence type="ECO:0000313" key="3">
    <source>
        <dbReference type="Proteomes" id="UP000722485"/>
    </source>
</evidence>
<reference evidence="2" key="1">
    <citation type="submission" date="2020-03" db="EMBL/GenBank/DDBJ databases">
        <title>Draft Genome Sequence of Cylindrodendrum hubeiense.</title>
        <authorList>
            <person name="Buettner E."/>
            <person name="Kellner H."/>
        </authorList>
    </citation>
    <scope>NUCLEOTIDE SEQUENCE</scope>
    <source>
        <strain evidence="2">IHI 201604</strain>
    </source>
</reference>
<dbReference type="EMBL" id="JAANBB010000373">
    <property type="protein sequence ID" value="KAF7543336.1"/>
    <property type="molecule type" value="Genomic_DNA"/>
</dbReference>
<dbReference type="SMART" id="SM00028">
    <property type="entry name" value="TPR"/>
    <property type="match status" value="2"/>
</dbReference>
<accession>A0A9P5L6Y6</accession>
<dbReference type="InterPro" id="IPR019734">
    <property type="entry name" value="TPR_rpt"/>
</dbReference>
<sequence length="347" mass="38631">MSRHVRARQICTQLLRASSTPSTSTALALSSTHAIRSGQAIAHGACQTRSYAAPRAPRAPKVGPSYAEVYNLEGITLQTFEDVIKMSGLFENMSSAEYYEVAQRFAEAIKKGSSPWSVKLTGQNGISASALYDVGCIMRHIREPRSSQAFAVAMWASAADMGHRPATLSLARQLAHSHAWGQKSQLRKVETRFKQFVSEGRDPNALTVEGEMLYELGKYDAAAKMLQRALVLDGEEFEWKSQCQLYLGKAYVKLQRPVEAREAFESISDSGSSEADTELGQLLRSSDTEKAEKHLYTAAVNGNLEMFRHLSEIAFDKQVKATDKQVMKDHQLWAMEWSRLADPKEQF</sequence>
<dbReference type="InterPro" id="IPR011990">
    <property type="entry name" value="TPR-like_helical_dom_sf"/>
</dbReference>